<proteinExistence type="predicted"/>
<sequence>MFNYNNSINFDSTTTSNQPDLAYTPATIGAPPFDYNNTNPPNNSLSAMNSNHYTNQLPYQSMLNTPGASSVQPTYQQFTYQQQQQPHNQSMIPPSQAQAQAQQQQQFQLHLSNQQQQQQQTTPTVHSPLLQQGKFIQTAMNPQYTNLPIASTSLYPSTGGLQSGHNEIANTSSSSGVLSGTPASSLSYSSVPSTSNNFYFKTNSFSTNQHYFPYSSSLNQVSSSKRSFDETYANPPNTHTSVPSSDIVPGSNVSGVNPANAPVPDHLHSVYATPMPTITPTSSYGTRVANQDSKSIDGVSAPTITESSSVLSVSDQGHQHSISSQTHSTSLSSGSSLQPQQQQPQYIRGKTNSGGNIPSYRVGTSATYYDPSPSVSSISGNSRIAAPVGGNVSGANVGVIDDSGMMMGFPNGYQNMKIDYMDYKTRGTGYNGDSKTVSQFGAYSSSVPSYPSFNIYISY</sequence>
<dbReference type="Proteomes" id="UP001165101">
    <property type="component" value="Unassembled WGS sequence"/>
</dbReference>
<evidence type="ECO:0000313" key="2">
    <source>
        <dbReference type="Proteomes" id="UP001165101"/>
    </source>
</evidence>
<evidence type="ECO:0000313" key="1">
    <source>
        <dbReference type="EMBL" id="GME99318.1"/>
    </source>
</evidence>
<dbReference type="EMBL" id="BSXV01003921">
    <property type="protein sequence ID" value="GME99318.1"/>
    <property type="molecule type" value="Genomic_DNA"/>
</dbReference>
<reference evidence="1" key="1">
    <citation type="submission" date="2023-04" db="EMBL/GenBank/DDBJ databases">
        <title>Candida boidinii NBRC 1967.</title>
        <authorList>
            <person name="Ichikawa N."/>
            <person name="Sato H."/>
            <person name="Tonouchi N."/>
        </authorList>
    </citation>
    <scope>NUCLEOTIDE SEQUENCE</scope>
    <source>
        <strain evidence="1">NBRC 1967</strain>
    </source>
</reference>
<comment type="caution">
    <text evidence="1">The sequence shown here is derived from an EMBL/GenBank/DDBJ whole genome shotgun (WGS) entry which is preliminary data.</text>
</comment>
<name>A0ACB5U0K0_CANBO</name>
<accession>A0ACB5U0K0</accession>
<keyword evidence="2" id="KW-1185">Reference proteome</keyword>
<organism evidence="1 2">
    <name type="scientific">Candida boidinii</name>
    <name type="common">Yeast</name>
    <dbReference type="NCBI Taxonomy" id="5477"/>
    <lineage>
        <taxon>Eukaryota</taxon>
        <taxon>Fungi</taxon>
        <taxon>Dikarya</taxon>
        <taxon>Ascomycota</taxon>
        <taxon>Saccharomycotina</taxon>
        <taxon>Pichiomycetes</taxon>
        <taxon>Pichiales</taxon>
        <taxon>Pichiaceae</taxon>
        <taxon>Ogataea</taxon>
        <taxon>Ogataea/Candida clade</taxon>
    </lineage>
</organism>
<protein>
    <submittedName>
        <fullName evidence="1">Unnamed protein product</fullName>
    </submittedName>
</protein>
<gene>
    <name evidence="1" type="ORF">Cboi01_000525400</name>
</gene>